<evidence type="ECO:0000313" key="1">
    <source>
        <dbReference type="EMBL" id="BDG61876.1"/>
    </source>
</evidence>
<sequence>MFLHVGDDVVVSLKDLILILDLRSAAHAEATRTFLRRCAAEGRVLSGSEANAKSVVVTRDGVHYSPISSLTLMRRANLLRQALPGQLVW</sequence>
<evidence type="ECO:0008006" key="3">
    <source>
        <dbReference type="Google" id="ProtNLM"/>
    </source>
</evidence>
<dbReference type="Proteomes" id="UP001163687">
    <property type="component" value="Chromosome"/>
</dbReference>
<protein>
    <recommendedName>
        <fullName evidence="3">DUF370 domain-containing protein</fullName>
    </recommendedName>
</protein>
<proteinExistence type="predicted"/>
<keyword evidence="2" id="KW-1185">Reference proteome</keyword>
<gene>
    <name evidence="1" type="ORF">caldi_29660</name>
</gene>
<dbReference type="KEGG" id="cmic:caldi_29660"/>
<dbReference type="Pfam" id="PF04025">
    <property type="entry name" value="RemA-like"/>
    <property type="match status" value="1"/>
</dbReference>
<reference evidence="1" key="1">
    <citation type="submission" date="2022-03" db="EMBL/GenBank/DDBJ databases">
        <title>Complete genome sequence of Caldinitratiruptor microaerophilus.</title>
        <authorList>
            <person name="Mukaiyama R."/>
            <person name="Nishiyama T."/>
            <person name="Ueda K."/>
        </authorList>
    </citation>
    <scope>NUCLEOTIDE SEQUENCE</scope>
    <source>
        <strain evidence="1">JCM 16183</strain>
    </source>
</reference>
<dbReference type="AlphaFoldDB" id="A0AA35G6U3"/>
<evidence type="ECO:0000313" key="2">
    <source>
        <dbReference type="Proteomes" id="UP001163687"/>
    </source>
</evidence>
<dbReference type="RefSeq" id="WP_264842503.1">
    <property type="nucleotide sequence ID" value="NZ_AP025628.1"/>
</dbReference>
<name>A0AA35G6U3_9FIRM</name>
<organism evidence="1 2">
    <name type="scientific">Caldinitratiruptor microaerophilus</name>
    <dbReference type="NCBI Taxonomy" id="671077"/>
    <lineage>
        <taxon>Bacteria</taxon>
        <taxon>Bacillati</taxon>
        <taxon>Bacillota</taxon>
        <taxon>Clostridia</taxon>
        <taxon>Eubacteriales</taxon>
        <taxon>Symbiobacteriaceae</taxon>
        <taxon>Caldinitratiruptor</taxon>
    </lineage>
</organism>
<dbReference type="NCBIfam" id="NF046065">
    <property type="entry name" value="MtxRegRemB"/>
    <property type="match status" value="1"/>
</dbReference>
<accession>A0AA35G6U3</accession>
<dbReference type="InterPro" id="IPR007169">
    <property type="entry name" value="RemA-like"/>
</dbReference>
<dbReference type="EMBL" id="AP025628">
    <property type="protein sequence ID" value="BDG61876.1"/>
    <property type="molecule type" value="Genomic_DNA"/>
</dbReference>